<comment type="similarity">
    <text evidence="2">Belongs to the sideroflexin family.</text>
</comment>
<protein>
    <recommendedName>
        <fullName evidence="12">Sidoreflexin</fullName>
    </recommendedName>
</protein>
<keyword evidence="4 9" id="KW-0812">Transmembrane</keyword>
<dbReference type="AlphaFoldDB" id="A0A9P0D916"/>
<keyword evidence="8 9" id="KW-0472">Membrane</keyword>
<dbReference type="PANTHER" id="PTHR11153:SF8">
    <property type="entry name" value="SIDEROFLEXIN-1"/>
    <property type="match status" value="1"/>
</dbReference>
<dbReference type="GO" id="GO:0140300">
    <property type="term" value="P:serine import into mitochondrion"/>
    <property type="evidence" value="ECO:0007669"/>
    <property type="project" value="TreeGrafter"/>
</dbReference>
<keyword evidence="3" id="KW-0813">Transport</keyword>
<proteinExistence type="inferred from homology"/>
<evidence type="ECO:0000256" key="7">
    <source>
        <dbReference type="ARBA" id="ARBA00023128"/>
    </source>
</evidence>
<evidence type="ECO:0000256" key="5">
    <source>
        <dbReference type="ARBA" id="ARBA00022970"/>
    </source>
</evidence>
<dbReference type="GO" id="GO:0005743">
    <property type="term" value="C:mitochondrial inner membrane"/>
    <property type="evidence" value="ECO:0007669"/>
    <property type="project" value="TreeGrafter"/>
</dbReference>
<evidence type="ECO:0000313" key="10">
    <source>
        <dbReference type="EMBL" id="CAH1112585.1"/>
    </source>
</evidence>
<feature type="transmembrane region" description="Helical" evidence="9">
    <location>
        <begin position="102"/>
        <end position="118"/>
    </location>
</feature>
<dbReference type="OrthoDB" id="6608471at2759"/>
<evidence type="ECO:0008006" key="12">
    <source>
        <dbReference type="Google" id="ProtNLM"/>
    </source>
</evidence>
<keyword evidence="7" id="KW-0496">Mitochondrion</keyword>
<dbReference type="GO" id="GO:0015075">
    <property type="term" value="F:monoatomic ion transmembrane transporter activity"/>
    <property type="evidence" value="ECO:0007669"/>
    <property type="project" value="InterPro"/>
</dbReference>
<dbReference type="PANTHER" id="PTHR11153">
    <property type="entry name" value="SIDEROFLEXIN"/>
    <property type="match status" value="1"/>
</dbReference>
<evidence type="ECO:0000256" key="2">
    <source>
        <dbReference type="ARBA" id="ARBA00005974"/>
    </source>
</evidence>
<evidence type="ECO:0000256" key="4">
    <source>
        <dbReference type="ARBA" id="ARBA00022692"/>
    </source>
</evidence>
<sequence>MANCYCCKQRYTWTLPDPRRLRYDQDKYSGRFMELFQLTNPIYLFYLPSHFKCARHIINTIEVDGYRPWHVTNNQIWQAKTAYDSTFGRTGQKVQFFARPKFYVPLKTLLFFGMLTYYKDPMHLIAFQVINQAFNLNVIRNQRNPPADPTTLQQITSFLFGSLASASTAFYLQRYLRAQCATKLMMKLVPFFAVAAAHCVSTPFIRAQEMFEGKPVFDCCGCKLGVSKFVSHKSVTLDILVNILKVAPPLVLTPYALDWMKNNGTMCRFPWLKYPAPIGILFVSLALISPLVGAFFRQRRTIAFSNLDHELRCKAASKVYYGKTPDYVCYCAGPPLPF</sequence>
<dbReference type="Proteomes" id="UP001153636">
    <property type="component" value="Chromosome 6"/>
</dbReference>
<name>A0A9P0D916_9CUCU</name>
<organism evidence="10 11">
    <name type="scientific">Psylliodes chrysocephalus</name>
    <dbReference type="NCBI Taxonomy" id="3402493"/>
    <lineage>
        <taxon>Eukaryota</taxon>
        <taxon>Metazoa</taxon>
        <taxon>Ecdysozoa</taxon>
        <taxon>Arthropoda</taxon>
        <taxon>Hexapoda</taxon>
        <taxon>Insecta</taxon>
        <taxon>Pterygota</taxon>
        <taxon>Neoptera</taxon>
        <taxon>Endopterygota</taxon>
        <taxon>Coleoptera</taxon>
        <taxon>Polyphaga</taxon>
        <taxon>Cucujiformia</taxon>
        <taxon>Chrysomeloidea</taxon>
        <taxon>Chrysomelidae</taxon>
        <taxon>Galerucinae</taxon>
        <taxon>Alticini</taxon>
        <taxon>Psylliodes</taxon>
    </lineage>
</organism>
<evidence type="ECO:0000256" key="1">
    <source>
        <dbReference type="ARBA" id="ARBA00004225"/>
    </source>
</evidence>
<keyword evidence="5" id="KW-0029">Amino-acid transport</keyword>
<gene>
    <name evidence="10" type="ORF">PSYICH_LOCUS12609</name>
</gene>
<keyword evidence="6 9" id="KW-1133">Transmembrane helix</keyword>
<dbReference type="EMBL" id="OV651818">
    <property type="protein sequence ID" value="CAH1112585.1"/>
    <property type="molecule type" value="Genomic_DNA"/>
</dbReference>
<feature type="transmembrane region" description="Helical" evidence="9">
    <location>
        <begin position="184"/>
        <end position="205"/>
    </location>
</feature>
<feature type="transmembrane region" description="Helical" evidence="9">
    <location>
        <begin position="274"/>
        <end position="296"/>
    </location>
</feature>
<dbReference type="Pfam" id="PF03820">
    <property type="entry name" value="SFXNs"/>
    <property type="match status" value="1"/>
</dbReference>
<dbReference type="InterPro" id="IPR004686">
    <property type="entry name" value="Mtc"/>
</dbReference>
<evidence type="ECO:0000256" key="6">
    <source>
        <dbReference type="ARBA" id="ARBA00022989"/>
    </source>
</evidence>
<keyword evidence="11" id="KW-1185">Reference proteome</keyword>
<comment type="subcellular location">
    <subcellularLocation>
        <location evidence="1">Mitochondrion membrane</location>
        <topology evidence="1">Multi-pass membrane protein</topology>
    </subcellularLocation>
</comment>
<evidence type="ECO:0000256" key="3">
    <source>
        <dbReference type="ARBA" id="ARBA00022448"/>
    </source>
</evidence>
<feature type="transmembrane region" description="Helical" evidence="9">
    <location>
        <begin position="152"/>
        <end position="172"/>
    </location>
</feature>
<evidence type="ECO:0000313" key="11">
    <source>
        <dbReference type="Proteomes" id="UP001153636"/>
    </source>
</evidence>
<reference evidence="10" key="1">
    <citation type="submission" date="2022-01" db="EMBL/GenBank/DDBJ databases">
        <authorList>
            <person name="King R."/>
        </authorList>
    </citation>
    <scope>NUCLEOTIDE SEQUENCE</scope>
</reference>
<accession>A0A9P0D916</accession>
<evidence type="ECO:0000256" key="8">
    <source>
        <dbReference type="ARBA" id="ARBA00023136"/>
    </source>
</evidence>
<evidence type="ECO:0000256" key="9">
    <source>
        <dbReference type="SAM" id="Phobius"/>
    </source>
</evidence>